<dbReference type="AlphaFoldDB" id="A0A669E6I1"/>
<feature type="domain" description="MRH" evidence="7">
    <location>
        <begin position="364"/>
        <end position="465"/>
    </location>
</feature>
<evidence type="ECO:0000256" key="1">
    <source>
        <dbReference type="ARBA" id="ARBA00022387"/>
    </source>
</evidence>
<dbReference type="FunFam" id="2.70.130.10:FF:000014">
    <property type="entry name" value="glucosidase 2 subunit beta isoform X1"/>
    <property type="match status" value="1"/>
</dbReference>
<keyword evidence="2 6" id="KW-0732">Signal</keyword>
<proteinExistence type="predicted"/>
<feature type="region of interest" description="Disordered" evidence="5">
    <location>
        <begin position="243"/>
        <end position="319"/>
    </location>
</feature>
<feature type="compositionally biased region" description="Basic and acidic residues" evidence="5">
    <location>
        <begin position="290"/>
        <end position="304"/>
    </location>
</feature>
<reference evidence="9" key="1">
    <citation type="submission" date="2012-01" db="EMBL/GenBank/DDBJ databases">
        <title>The Genome Sequence of Oreochromis niloticus (Nile Tilapia).</title>
        <authorList>
            <consortium name="Broad Institute Genome Assembly Team"/>
            <consortium name="Broad Institute Sequencing Platform"/>
            <person name="Di Palma F."/>
            <person name="Johnson J."/>
            <person name="Lander E.S."/>
            <person name="Lindblad-Toh K."/>
        </authorList>
    </citation>
    <scope>NUCLEOTIDE SEQUENCE [LARGE SCALE GENOMIC DNA]</scope>
</reference>
<organism evidence="8 9">
    <name type="scientific">Oreochromis niloticus</name>
    <name type="common">Nile tilapia</name>
    <name type="synonym">Tilapia nilotica</name>
    <dbReference type="NCBI Taxonomy" id="8128"/>
    <lineage>
        <taxon>Eukaryota</taxon>
        <taxon>Metazoa</taxon>
        <taxon>Chordata</taxon>
        <taxon>Craniata</taxon>
        <taxon>Vertebrata</taxon>
        <taxon>Euteleostomi</taxon>
        <taxon>Actinopterygii</taxon>
        <taxon>Neopterygii</taxon>
        <taxon>Teleostei</taxon>
        <taxon>Neoteleostei</taxon>
        <taxon>Acanthomorphata</taxon>
        <taxon>Ovalentaria</taxon>
        <taxon>Cichlomorphae</taxon>
        <taxon>Cichliformes</taxon>
        <taxon>Cichlidae</taxon>
        <taxon>African cichlids</taxon>
        <taxon>Pseudocrenilabrinae</taxon>
        <taxon>Oreochromini</taxon>
        <taxon>Oreochromis</taxon>
    </lineage>
</organism>
<gene>
    <name evidence="8" type="primary">PRKCSH</name>
    <name evidence="8" type="synonym">prkcsh</name>
</gene>
<reference evidence="8" key="3">
    <citation type="submission" date="2025-09" db="UniProtKB">
        <authorList>
            <consortium name="Ensembl"/>
        </authorList>
    </citation>
    <scope>IDENTIFICATION</scope>
</reference>
<keyword evidence="9" id="KW-1185">Reference proteome</keyword>
<sequence>MSCQFLLLLLLSVGVSAVEVQRPRGVPLSKRQFYEEGKPFTCLDGSRTIPFDRVNDDYCDCQDGSDEPGTAACPNGSFHCTNAGFRPTFIPSSRINDGICDCCDTTDEYNSGATCQNTCRELGRKERESLQKMAEIAKEGFLLKQQLIHEANRGLEDKKAKLGDVQGSKKDLEAKVEALRTVKEAAEQPEREAKERHLKAWEGKLSFKSISPSTVCNEHDITGSLVSFKLNIKYCLSLISNADTPAPEETSREEINEPVSDNESDQYPDDDIPEDEDDDDEEDEDDDRDEHEYKIPPTARTEEKKDDDEGAMPPYDQETQNLIDGKNAFKTELFNFGFGICFRNLEKEISFDFGPSSEFAYLYSQCYELTTSEYIYRLCPFNRVTQKPKFGGSETNLGSWGKWAGPEDSIYSVMKYEHGTGCWQGPSRSTTVKLTCGKETVVTSTSEPSRCEYLMEFTCPAICQEPPNLEISSHEHQEL</sequence>
<dbReference type="InterPro" id="IPR009011">
    <property type="entry name" value="Man6P_isomerase_rcpt-bd_dom_sf"/>
</dbReference>
<dbReference type="GO" id="GO:0001889">
    <property type="term" value="P:liver development"/>
    <property type="evidence" value="ECO:0007669"/>
    <property type="project" value="TreeGrafter"/>
</dbReference>
<dbReference type="InterPro" id="IPR036607">
    <property type="entry name" value="PRKCSH"/>
</dbReference>
<feature type="compositionally biased region" description="Acidic residues" evidence="5">
    <location>
        <begin position="260"/>
        <end position="289"/>
    </location>
</feature>
<evidence type="ECO:0000313" key="9">
    <source>
        <dbReference type="Proteomes" id="UP000005207"/>
    </source>
</evidence>
<evidence type="ECO:0000256" key="5">
    <source>
        <dbReference type="SAM" id="MobiDB-lite"/>
    </source>
</evidence>
<dbReference type="Pfam" id="PF13015">
    <property type="entry name" value="PRKCSH_1"/>
    <property type="match status" value="1"/>
</dbReference>
<evidence type="ECO:0000256" key="3">
    <source>
        <dbReference type="ARBA" id="ARBA00022824"/>
    </source>
</evidence>
<dbReference type="InterPro" id="IPR039794">
    <property type="entry name" value="Gtb1-like"/>
</dbReference>
<name>A0A669E6I1_ORENI</name>
<evidence type="ECO:0000256" key="2">
    <source>
        <dbReference type="ARBA" id="ARBA00022729"/>
    </source>
</evidence>
<dbReference type="SUPFAM" id="SSF50911">
    <property type="entry name" value="Mannose 6-phosphate receptor domain"/>
    <property type="match status" value="1"/>
</dbReference>
<dbReference type="GeneTree" id="ENSGT00510000047770"/>
<dbReference type="Ensembl" id="ENSONIT00000055696.1">
    <property type="protein sequence ID" value="ENSONIP00000066552.1"/>
    <property type="gene ID" value="ENSONIG00000001542.2"/>
</dbReference>
<feature type="chain" id="PRO_5025534643" description="Glucosidase 2 subunit beta" evidence="6">
    <location>
        <begin position="18"/>
        <end position="479"/>
    </location>
</feature>
<dbReference type="GO" id="GO:0017177">
    <property type="term" value="C:glucosidase II complex"/>
    <property type="evidence" value="ECO:0007669"/>
    <property type="project" value="TreeGrafter"/>
</dbReference>
<evidence type="ECO:0000313" key="8">
    <source>
        <dbReference type="Ensembl" id="ENSONIP00000066552.1"/>
    </source>
</evidence>
<dbReference type="Gene3D" id="2.70.130.10">
    <property type="entry name" value="Mannose-6-phosphate receptor binding domain"/>
    <property type="match status" value="1"/>
</dbReference>
<keyword evidence="3" id="KW-0256">Endoplasmic reticulum</keyword>
<dbReference type="PANTHER" id="PTHR12630:SF20">
    <property type="entry name" value="GLUCOSIDASE 2 SUBUNIT BETA"/>
    <property type="match status" value="1"/>
</dbReference>
<dbReference type="GO" id="GO:0006491">
    <property type="term" value="P:N-glycan processing"/>
    <property type="evidence" value="ECO:0007669"/>
    <property type="project" value="TreeGrafter"/>
</dbReference>
<dbReference type="PROSITE" id="PS51914">
    <property type="entry name" value="MRH"/>
    <property type="match status" value="1"/>
</dbReference>
<reference evidence="8" key="2">
    <citation type="submission" date="2025-08" db="UniProtKB">
        <authorList>
            <consortium name="Ensembl"/>
        </authorList>
    </citation>
    <scope>IDENTIFICATION</scope>
</reference>
<accession>A0A669E6I1</accession>
<dbReference type="InterPro" id="IPR044865">
    <property type="entry name" value="MRH_dom"/>
</dbReference>
<evidence type="ECO:0000259" key="7">
    <source>
        <dbReference type="PROSITE" id="PS51914"/>
    </source>
</evidence>
<keyword evidence="4" id="KW-1015">Disulfide bond</keyword>
<feature type="signal peptide" evidence="6">
    <location>
        <begin position="1"/>
        <end position="17"/>
    </location>
</feature>
<evidence type="ECO:0000256" key="4">
    <source>
        <dbReference type="ARBA" id="ARBA00023157"/>
    </source>
</evidence>
<protein>
    <recommendedName>
        <fullName evidence="1">Glucosidase 2 subunit beta</fullName>
    </recommendedName>
</protein>
<evidence type="ECO:0000256" key="6">
    <source>
        <dbReference type="SAM" id="SignalP"/>
    </source>
</evidence>
<dbReference type="InterPro" id="IPR028146">
    <property type="entry name" value="PRKCSH_N"/>
</dbReference>
<dbReference type="Proteomes" id="UP000005207">
    <property type="component" value="Linkage group LG4"/>
</dbReference>
<dbReference type="Pfam" id="PF12999">
    <property type="entry name" value="PRKCSH-like"/>
    <property type="match status" value="1"/>
</dbReference>
<dbReference type="PANTHER" id="PTHR12630">
    <property type="entry name" value="N-LINKED OLIGOSACCHARIDE PROCESSING"/>
    <property type="match status" value="1"/>
</dbReference>